<sequence>MHTRPPSDPGDDPPGLTRRQWLQGALAAAAASLAGSATLYAVAQAPGESLDAFMALSQALTARPVLDRAVGARLLAALQKASAAPAAPATASGFAAQLRPLAQALAAGTLSGPQQQTALRILEAWYTGVVDGTVITYEQALMYGVVSDILVIRTYCPNQPGFWAEPPVEKQR</sequence>
<reference evidence="1" key="1">
    <citation type="submission" date="2021-09" db="EMBL/GenBank/DDBJ databases">
        <title>Genomic analysis of Ralstonia spp.</title>
        <authorList>
            <person name="Aburjaile F."/>
            <person name="Ariute J.C."/>
            <person name="Pais A.K.L."/>
            <person name="Albuquerque G.M.R."/>
            <person name="Silva A.M.F."/>
            <person name="Brenig B."/>
            <person name="Azevedo V."/>
            <person name="Matiuzzi M."/>
            <person name="Ramos R."/>
            <person name="Goes-Neto A."/>
            <person name="Soares S."/>
            <person name="Iseppon A.M.B."/>
            <person name="Souza E."/>
            <person name="Gama M."/>
        </authorList>
    </citation>
    <scope>NUCLEOTIDE SEQUENCE</scope>
    <source>
        <strain evidence="1">B4</strain>
    </source>
</reference>
<organism evidence="1 2">
    <name type="scientific">Ralstonia solanacearum</name>
    <name type="common">Pseudomonas solanacearum</name>
    <dbReference type="NCBI Taxonomy" id="305"/>
    <lineage>
        <taxon>Bacteria</taxon>
        <taxon>Pseudomonadati</taxon>
        <taxon>Pseudomonadota</taxon>
        <taxon>Betaproteobacteria</taxon>
        <taxon>Burkholderiales</taxon>
        <taxon>Burkholderiaceae</taxon>
        <taxon>Ralstonia</taxon>
        <taxon>Ralstonia solanacearum species complex</taxon>
    </lineage>
</organism>
<proteinExistence type="predicted"/>
<name>A0AAE3NJ79_RALSL</name>
<comment type="caution">
    <text evidence="1">The sequence shown here is derived from an EMBL/GenBank/DDBJ whole genome shotgun (WGS) entry which is preliminary data.</text>
</comment>
<dbReference type="InterPro" id="IPR024651">
    <property type="entry name" value="FAD-SLDH_ssu"/>
</dbReference>
<dbReference type="Proteomes" id="UP001143674">
    <property type="component" value="Unassembled WGS sequence"/>
</dbReference>
<dbReference type="AlphaFoldDB" id="A0AAE3NJ79"/>
<dbReference type="RefSeq" id="WP_184850626.1">
    <property type="nucleotide sequence ID" value="NZ_JABZEH010000001.1"/>
</dbReference>
<evidence type="ECO:0000313" key="2">
    <source>
        <dbReference type="Proteomes" id="UP001143674"/>
    </source>
</evidence>
<evidence type="ECO:0000313" key="1">
    <source>
        <dbReference type="EMBL" id="MDB0523005.1"/>
    </source>
</evidence>
<dbReference type="InterPro" id="IPR006311">
    <property type="entry name" value="TAT_signal"/>
</dbReference>
<dbReference type="PROSITE" id="PS51318">
    <property type="entry name" value="TAT"/>
    <property type="match status" value="1"/>
</dbReference>
<gene>
    <name evidence="1" type="ORF">LBW55_15495</name>
</gene>
<protein>
    <submittedName>
        <fullName evidence="1">Sorbitol dehydrogenase family protein</fullName>
    </submittedName>
</protein>
<dbReference type="EMBL" id="JAIVEX010000007">
    <property type="protein sequence ID" value="MDB0523005.1"/>
    <property type="molecule type" value="Genomic_DNA"/>
</dbReference>
<dbReference type="Pfam" id="PF12318">
    <property type="entry name" value="FAD-SLDH"/>
    <property type="match status" value="1"/>
</dbReference>
<accession>A0AAE3NJ79</accession>